<organism evidence="2 3">
    <name type="scientific">Herbaspirillum aquaticum</name>
    <dbReference type="NCBI Taxonomy" id="568783"/>
    <lineage>
        <taxon>Bacteria</taxon>
        <taxon>Pseudomonadati</taxon>
        <taxon>Pseudomonadota</taxon>
        <taxon>Betaproteobacteria</taxon>
        <taxon>Burkholderiales</taxon>
        <taxon>Oxalobacteraceae</taxon>
        <taxon>Herbaspirillum</taxon>
    </lineage>
</organism>
<sequence>MRNAAFNYGGIIWRAGLSILLIPLYVRYLPDGQWGMVAFCMALQGVLTLFDAGLALILPRDIARAGASKTCLTLIFAKFSRLYFCLAAFALCMGQLLVPWLAAHWLKVGNIAPVDLSLALRLAFVLFFF</sequence>
<gene>
    <name evidence="2" type="ORF">CEJ45_23835</name>
</gene>
<reference evidence="2 3" key="1">
    <citation type="journal article" date="2010" name="Int. J. Syst. Evol. Microbiol.">
        <title>Reclassification of Herbaspirillum putei as a later heterotypic synonym of Herbaspirillum huttiense, with the description of H. huttiense subsp. huttiense subsp. nov. and H. huttiense subsp. putei subsp. nov., comb. nov., and description of Herbaspirillum aquaticum sp. nov.</title>
        <authorList>
            <person name="Dobritsa A.P."/>
            <person name="Reddy M.C."/>
            <person name="Samadpour M."/>
        </authorList>
    </citation>
    <scope>NUCLEOTIDE SEQUENCE [LARGE SCALE GENOMIC DNA]</scope>
    <source>
        <strain evidence="2 3">IEH 4430</strain>
    </source>
</reference>
<dbReference type="RefSeq" id="WP_088757474.1">
    <property type="nucleotide sequence ID" value="NZ_JARJFG010000033.1"/>
</dbReference>
<comment type="caution">
    <text evidence="2">The sequence shown here is derived from an EMBL/GenBank/DDBJ whole genome shotgun (WGS) entry which is preliminary data.</text>
</comment>
<evidence type="ECO:0000256" key="1">
    <source>
        <dbReference type="SAM" id="Phobius"/>
    </source>
</evidence>
<protein>
    <recommendedName>
        <fullName evidence="4">Polysaccharide biosynthesis protein</fullName>
    </recommendedName>
</protein>
<feature type="transmembrane region" description="Helical" evidence="1">
    <location>
        <begin position="79"/>
        <end position="102"/>
    </location>
</feature>
<dbReference type="AlphaFoldDB" id="A0A225SLY2"/>
<dbReference type="EMBL" id="NJGV01000035">
    <property type="protein sequence ID" value="OWY31895.1"/>
    <property type="molecule type" value="Genomic_DNA"/>
</dbReference>
<feature type="transmembrane region" description="Helical" evidence="1">
    <location>
        <begin position="12"/>
        <end position="30"/>
    </location>
</feature>
<evidence type="ECO:0000313" key="2">
    <source>
        <dbReference type="EMBL" id="OWY31895.1"/>
    </source>
</evidence>
<name>A0A225SLY2_9BURK</name>
<evidence type="ECO:0000313" key="3">
    <source>
        <dbReference type="Proteomes" id="UP000214747"/>
    </source>
</evidence>
<dbReference type="Proteomes" id="UP000214747">
    <property type="component" value="Unassembled WGS sequence"/>
</dbReference>
<keyword evidence="1" id="KW-0812">Transmembrane</keyword>
<feature type="transmembrane region" description="Helical" evidence="1">
    <location>
        <begin position="108"/>
        <end position="128"/>
    </location>
</feature>
<feature type="transmembrane region" description="Helical" evidence="1">
    <location>
        <begin position="36"/>
        <end position="58"/>
    </location>
</feature>
<proteinExistence type="predicted"/>
<keyword evidence="3" id="KW-1185">Reference proteome</keyword>
<keyword evidence="1" id="KW-0472">Membrane</keyword>
<evidence type="ECO:0008006" key="4">
    <source>
        <dbReference type="Google" id="ProtNLM"/>
    </source>
</evidence>
<accession>A0A225SLY2</accession>
<keyword evidence="1" id="KW-1133">Transmembrane helix</keyword>